<reference evidence="7" key="2">
    <citation type="submission" date="2023-06" db="EMBL/GenBank/DDBJ databases">
        <authorList>
            <person name="Ma L."/>
            <person name="Liu K.-W."/>
            <person name="Li Z."/>
            <person name="Hsiao Y.-Y."/>
            <person name="Qi Y."/>
            <person name="Fu T."/>
            <person name="Tang G."/>
            <person name="Zhang D."/>
            <person name="Sun W.-H."/>
            <person name="Liu D.-K."/>
            <person name="Li Y."/>
            <person name="Chen G.-Z."/>
            <person name="Liu X.-D."/>
            <person name="Liao X.-Y."/>
            <person name="Jiang Y.-T."/>
            <person name="Yu X."/>
            <person name="Hao Y."/>
            <person name="Huang J."/>
            <person name="Zhao X.-W."/>
            <person name="Ke S."/>
            <person name="Chen Y.-Y."/>
            <person name="Wu W.-L."/>
            <person name="Hsu J.-L."/>
            <person name="Lin Y.-F."/>
            <person name="Huang M.-D."/>
            <person name="Li C.-Y."/>
            <person name="Huang L."/>
            <person name="Wang Z.-W."/>
            <person name="Zhao X."/>
            <person name="Zhong W.-Y."/>
            <person name="Peng D.-H."/>
            <person name="Ahmad S."/>
            <person name="Lan S."/>
            <person name="Zhang J.-S."/>
            <person name="Tsai W.-C."/>
            <person name="Van De Peer Y."/>
            <person name="Liu Z.-J."/>
        </authorList>
    </citation>
    <scope>NUCLEOTIDE SEQUENCE</scope>
    <source>
        <strain evidence="7">CP</strain>
        <tissue evidence="7">Leaves</tissue>
    </source>
</reference>
<dbReference type="EMBL" id="JAUJYO010000005">
    <property type="protein sequence ID" value="KAK1317444.1"/>
    <property type="molecule type" value="Genomic_DNA"/>
</dbReference>
<evidence type="ECO:0000256" key="1">
    <source>
        <dbReference type="ARBA" id="ARBA00004141"/>
    </source>
</evidence>
<evidence type="ECO:0000256" key="5">
    <source>
        <dbReference type="ARBA" id="ARBA00023136"/>
    </source>
</evidence>
<dbReference type="Pfam" id="PF00335">
    <property type="entry name" value="Tetraspanin"/>
    <property type="match status" value="1"/>
</dbReference>
<dbReference type="GO" id="GO:0009734">
    <property type="term" value="P:auxin-activated signaling pathway"/>
    <property type="evidence" value="ECO:0007669"/>
    <property type="project" value="InterPro"/>
</dbReference>
<evidence type="ECO:0000313" key="8">
    <source>
        <dbReference type="Proteomes" id="UP001180020"/>
    </source>
</evidence>
<evidence type="ECO:0000256" key="4">
    <source>
        <dbReference type="ARBA" id="ARBA00022989"/>
    </source>
</evidence>
<dbReference type="PROSITE" id="PS00421">
    <property type="entry name" value="TM4_1"/>
    <property type="match status" value="1"/>
</dbReference>
<comment type="similarity">
    <text evidence="2">Belongs to the tetraspanin (TM4SF) family.</text>
</comment>
<comment type="subcellular location">
    <subcellularLocation>
        <location evidence="1">Membrane</location>
        <topology evidence="1">Multi-pass membrane protein</topology>
    </subcellularLocation>
</comment>
<feature type="transmembrane region" description="Helical" evidence="6">
    <location>
        <begin position="71"/>
        <end position="97"/>
    </location>
</feature>
<evidence type="ECO:0000256" key="6">
    <source>
        <dbReference type="SAM" id="Phobius"/>
    </source>
</evidence>
<name>A0AAV9EWV9_ACOCL</name>
<dbReference type="Proteomes" id="UP001180020">
    <property type="component" value="Unassembled WGS sequence"/>
</dbReference>
<evidence type="ECO:0000256" key="3">
    <source>
        <dbReference type="ARBA" id="ARBA00022692"/>
    </source>
</evidence>
<comment type="caution">
    <text evidence="7">The sequence shown here is derived from an EMBL/GenBank/DDBJ whole genome shotgun (WGS) entry which is preliminary data.</text>
</comment>
<dbReference type="PANTHER" id="PTHR32191">
    <property type="entry name" value="TETRASPANIN-8-RELATED"/>
    <property type="match status" value="1"/>
</dbReference>
<gene>
    <name evidence="7" type="primary">TET7</name>
    <name evidence="7" type="ORF">QJS10_CPA05g01956</name>
</gene>
<keyword evidence="5 6" id="KW-0472">Membrane</keyword>
<keyword evidence="3 6" id="KW-0812">Transmembrane</keyword>
<dbReference type="InterPro" id="IPR018503">
    <property type="entry name" value="Tetraspanin_CS"/>
</dbReference>
<dbReference type="AlphaFoldDB" id="A0AAV9EWV9"/>
<keyword evidence="8" id="KW-1185">Reference proteome</keyword>
<evidence type="ECO:0000256" key="2">
    <source>
        <dbReference type="ARBA" id="ARBA00006840"/>
    </source>
</evidence>
<proteinExistence type="inferred from homology"/>
<feature type="transmembrane region" description="Helical" evidence="6">
    <location>
        <begin position="7"/>
        <end position="29"/>
    </location>
</feature>
<accession>A0AAV9EWV9</accession>
<organism evidence="7 8">
    <name type="scientific">Acorus calamus</name>
    <name type="common">Sweet flag</name>
    <dbReference type="NCBI Taxonomy" id="4465"/>
    <lineage>
        <taxon>Eukaryota</taxon>
        <taxon>Viridiplantae</taxon>
        <taxon>Streptophyta</taxon>
        <taxon>Embryophyta</taxon>
        <taxon>Tracheophyta</taxon>
        <taxon>Spermatophyta</taxon>
        <taxon>Magnoliopsida</taxon>
        <taxon>Liliopsida</taxon>
        <taxon>Acoraceae</taxon>
        <taxon>Acorus</taxon>
    </lineage>
</organism>
<feature type="transmembrane region" description="Helical" evidence="6">
    <location>
        <begin position="41"/>
        <end position="64"/>
    </location>
</feature>
<reference evidence="7" key="1">
    <citation type="journal article" date="2023" name="Nat. Commun.">
        <title>Diploid and tetraploid genomes of Acorus and the evolution of monocots.</title>
        <authorList>
            <person name="Ma L."/>
            <person name="Liu K.W."/>
            <person name="Li Z."/>
            <person name="Hsiao Y.Y."/>
            <person name="Qi Y."/>
            <person name="Fu T."/>
            <person name="Tang G.D."/>
            <person name="Zhang D."/>
            <person name="Sun W.H."/>
            <person name="Liu D.K."/>
            <person name="Li Y."/>
            <person name="Chen G.Z."/>
            <person name="Liu X.D."/>
            <person name="Liao X.Y."/>
            <person name="Jiang Y.T."/>
            <person name="Yu X."/>
            <person name="Hao Y."/>
            <person name="Huang J."/>
            <person name="Zhao X.W."/>
            <person name="Ke S."/>
            <person name="Chen Y.Y."/>
            <person name="Wu W.L."/>
            <person name="Hsu J.L."/>
            <person name="Lin Y.F."/>
            <person name="Huang M.D."/>
            <person name="Li C.Y."/>
            <person name="Huang L."/>
            <person name="Wang Z.W."/>
            <person name="Zhao X."/>
            <person name="Zhong W.Y."/>
            <person name="Peng D.H."/>
            <person name="Ahmad S."/>
            <person name="Lan S."/>
            <person name="Zhang J.S."/>
            <person name="Tsai W.C."/>
            <person name="Van de Peer Y."/>
            <person name="Liu Z.J."/>
        </authorList>
    </citation>
    <scope>NUCLEOTIDE SEQUENCE</scope>
    <source>
        <strain evidence="7">CP</strain>
    </source>
</reference>
<dbReference type="InterPro" id="IPR018499">
    <property type="entry name" value="Tetraspanin/Peripherin"/>
</dbReference>
<feature type="transmembrane region" description="Helical" evidence="6">
    <location>
        <begin position="237"/>
        <end position="259"/>
    </location>
</feature>
<keyword evidence="4 6" id="KW-1133">Transmembrane helix</keyword>
<sequence>MARISNIFLGLVNLLTLVISLSIISLTLFSPFFIPRSDCQSFLHLPLLFFGAVLFIISVFGLVGSCCRSTFLLWVYLFVLLLLILGLVAFTVFAFVVTNKGVGAVVSNRGYKEYRLGDYSHWLQEHVTQGVTWRRIESCLRDGMLCKSIGGGGRGRGGASEFFKKNLSPIQSGCCKPPTSCGYTYQNATYWTVPKTGPASSDADCQTWNNNQRKLCYGCESCKAGVLQNLKQNWKKLAILNITLTIILVIVYSIGCCAFRNNRAGYYRYRSTIGFNTTAQFIQLG</sequence>
<dbReference type="GO" id="GO:0016020">
    <property type="term" value="C:membrane"/>
    <property type="evidence" value="ECO:0007669"/>
    <property type="project" value="UniProtKB-SubCell"/>
</dbReference>
<evidence type="ECO:0000313" key="7">
    <source>
        <dbReference type="EMBL" id="KAK1317444.1"/>
    </source>
</evidence>
<dbReference type="InterPro" id="IPR044991">
    <property type="entry name" value="TET_plant"/>
</dbReference>
<protein>
    <submittedName>
        <fullName evidence="7">Tetraspanin-7</fullName>
    </submittedName>
</protein>